<accession>A0A5C6UB97</accession>
<dbReference type="OrthoDB" id="9815600at2"/>
<proteinExistence type="predicted"/>
<reference evidence="1 2" key="1">
    <citation type="submission" date="2019-08" db="EMBL/GenBank/DDBJ databases">
        <title>Sphingorhabdus soil sp. nov., isolated from arctic soil.</title>
        <authorList>
            <person name="Liu Y."/>
        </authorList>
    </citation>
    <scope>NUCLEOTIDE SEQUENCE [LARGE SCALE GENOMIC DNA]</scope>
    <source>
        <strain evidence="1 2">D-2Q-5-6</strain>
    </source>
</reference>
<dbReference type="AlphaFoldDB" id="A0A5C6UB97"/>
<sequence length="84" mass="9546">MVSYAVFGPTGLYAWGDYRQSLSKKKVELEKLKAEEARLQNRTKLVDPRHADPDLVDELVRKELNVNDPGEVIIPRNTPDSAPR</sequence>
<evidence type="ECO:0000313" key="1">
    <source>
        <dbReference type="EMBL" id="TXC69326.1"/>
    </source>
</evidence>
<dbReference type="Pfam" id="PF04977">
    <property type="entry name" value="DivIC"/>
    <property type="match status" value="1"/>
</dbReference>
<dbReference type="EMBL" id="VOPY01000002">
    <property type="protein sequence ID" value="TXC69326.1"/>
    <property type="molecule type" value="Genomic_DNA"/>
</dbReference>
<protein>
    <submittedName>
        <fullName evidence="1">Septum formation initiator family protein</fullName>
    </submittedName>
</protein>
<gene>
    <name evidence="1" type="ORF">FSZ31_09120</name>
</gene>
<organism evidence="1 2">
    <name type="scientific">Flavisphingopyxis soli</name>
    <dbReference type="NCBI Taxonomy" id="2601267"/>
    <lineage>
        <taxon>Bacteria</taxon>
        <taxon>Pseudomonadati</taxon>
        <taxon>Pseudomonadota</taxon>
        <taxon>Alphaproteobacteria</taxon>
        <taxon>Sphingomonadales</taxon>
        <taxon>Sphingopyxidaceae</taxon>
        <taxon>Flavisphingopyxis</taxon>
    </lineage>
</organism>
<name>A0A5C6UB97_9SPHN</name>
<dbReference type="InterPro" id="IPR007060">
    <property type="entry name" value="FtsL/DivIC"/>
</dbReference>
<evidence type="ECO:0000313" key="2">
    <source>
        <dbReference type="Proteomes" id="UP000321129"/>
    </source>
</evidence>
<comment type="caution">
    <text evidence="1">The sequence shown here is derived from an EMBL/GenBank/DDBJ whole genome shotgun (WGS) entry which is preliminary data.</text>
</comment>
<dbReference type="Proteomes" id="UP000321129">
    <property type="component" value="Unassembled WGS sequence"/>
</dbReference>
<keyword evidence="2" id="KW-1185">Reference proteome</keyword>